<dbReference type="Gene3D" id="3.30.565.10">
    <property type="entry name" value="Histidine kinase-like ATPase, C-terminal domain"/>
    <property type="match status" value="1"/>
</dbReference>
<keyword evidence="12 13" id="KW-0472">Membrane</keyword>
<keyword evidence="4 13" id="KW-0997">Cell inner membrane</keyword>
<evidence type="ECO:0000313" key="15">
    <source>
        <dbReference type="EMBL" id="SDZ57823.1"/>
    </source>
</evidence>
<dbReference type="GeneID" id="94689594"/>
<keyword evidence="10 13" id="KW-0067">ATP-binding</keyword>
<evidence type="ECO:0000256" key="1">
    <source>
        <dbReference type="ARBA" id="ARBA00000085"/>
    </source>
</evidence>
<evidence type="ECO:0000313" key="16">
    <source>
        <dbReference type="Proteomes" id="UP000183417"/>
    </source>
</evidence>
<dbReference type="SMART" id="SM00387">
    <property type="entry name" value="HATPase_c"/>
    <property type="match status" value="1"/>
</dbReference>
<feature type="domain" description="Histidine kinase" evidence="14">
    <location>
        <begin position="236"/>
        <end position="459"/>
    </location>
</feature>
<evidence type="ECO:0000256" key="12">
    <source>
        <dbReference type="ARBA" id="ARBA00023136"/>
    </source>
</evidence>
<evidence type="ECO:0000256" key="11">
    <source>
        <dbReference type="ARBA" id="ARBA00022989"/>
    </source>
</evidence>
<protein>
    <recommendedName>
        <fullName evidence="13">Sensor protein</fullName>
        <ecNumber evidence="13">2.7.13.3</ecNumber>
    </recommendedName>
</protein>
<evidence type="ECO:0000259" key="14">
    <source>
        <dbReference type="PROSITE" id="PS50109"/>
    </source>
</evidence>
<name>A0A1H3U5S4_9BURK</name>
<comment type="subcellular location">
    <subcellularLocation>
        <location evidence="2 13">Cell inner membrane</location>
    </subcellularLocation>
</comment>
<keyword evidence="11 13" id="KW-1133">Transmembrane helix</keyword>
<feature type="transmembrane region" description="Helical" evidence="13">
    <location>
        <begin position="151"/>
        <end position="174"/>
    </location>
</feature>
<evidence type="ECO:0000256" key="4">
    <source>
        <dbReference type="ARBA" id="ARBA00022519"/>
    </source>
</evidence>
<dbReference type="AlphaFoldDB" id="A0A1H3U5S4"/>
<keyword evidence="6 13" id="KW-0808">Transferase</keyword>
<keyword evidence="13" id="KW-0902">Two-component regulatory system</keyword>
<dbReference type="InterPro" id="IPR003594">
    <property type="entry name" value="HATPase_dom"/>
</dbReference>
<organism evidence="15 16">
    <name type="scientific">Delftia lacustris</name>
    <dbReference type="NCBI Taxonomy" id="558537"/>
    <lineage>
        <taxon>Bacteria</taxon>
        <taxon>Pseudomonadati</taxon>
        <taxon>Pseudomonadota</taxon>
        <taxon>Betaproteobacteria</taxon>
        <taxon>Burkholderiales</taxon>
        <taxon>Comamonadaceae</taxon>
        <taxon>Delftia</taxon>
    </lineage>
</organism>
<dbReference type="InterPro" id="IPR036890">
    <property type="entry name" value="HATPase_C_sf"/>
</dbReference>
<evidence type="ECO:0000256" key="8">
    <source>
        <dbReference type="ARBA" id="ARBA00022741"/>
    </source>
</evidence>
<dbReference type="PRINTS" id="PR00344">
    <property type="entry name" value="BCTRLSENSOR"/>
</dbReference>
<dbReference type="InterPro" id="IPR005467">
    <property type="entry name" value="His_kinase_dom"/>
</dbReference>
<dbReference type="InterPro" id="IPR003661">
    <property type="entry name" value="HisK_dim/P_dom"/>
</dbReference>
<dbReference type="Gene3D" id="1.10.287.130">
    <property type="match status" value="1"/>
</dbReference>
<comment type="catalytic activity">
    <reaction evidence="1 13">
        <text>ATP + protein L-histidine = ADP + protein N-phospho-L-histidine.</text>
        <dbReference type="EC" id="2.7.13.3"/>
    </reaction>
</comment>
<dbReference type="Gene3D" id="6.10.340.10">
    <property type="match status" value="1"/>
</dbReference>
<dbReference type="SMART" id="SM00388">
    <property type="entry name" value="HisKA"/>
    <property type="match status" value="1"/>
</dbReference>
<dbReference type="GO" id="GO:0005886">
    <property type="term" value="C:plasma membrane"/>
    <property type="evidence" value="ECO:0007669"/>
    <property type="project" value="UniProtKB-SubCell"/>
</dbReference>
<dbReference type="PANTHER" id="PTHR45436">
    <property type="entry name" value="SENSOR HISTIDINE KINASE YKOH"/>
    <property type="match status" value="1"/>
</dbReference>
<dbReference type="GO" id="GO:0005524">
    <property type="term" value="F:ATP binding"/>
    <property type="evidence" value="ECO:0007669"/>
    <property type="project" value="UniProtKB-KW"/>
</dbReference>
<keyword evidence="3 13" id="KW-1003">Cell membrane</keyword>
<dbReference type="Pfam" id="PF00512">
    <property type="entry name" value="HisKA"/>
    <property type="match status" value="1"/>
</dbReference>
<dbReference type="GO" id="GO:0000155">
    <property type="term" value="F:phosphorelay sensor kinase activity"/>
    <property type="evidence" value="ECO:0007669"/>
    <property type="project" value="InterPro"/>
</dbReference>
<proteinExistence type="predicted"/>
<reference evidence="15 16" key="1">
    <citation type="submission" date="2016-10" db="EMBL/GenBank/DDBJ databases">
        <authorList>
            <person name="de Groot N.N."/>
        </authorList>
    </citation>
    <scope>NUCLEOTIDE SEQUENCE [LARGE SCALE GENOMIC DNA]</scope>
    <source>
        <strain evidence="15 16">LMG 24775</strain>
    </source>
</reference>
<evidence type="ECO:0000256" key="6">
    <source>
        <dbReference type="ARBA" id="ARBA00022679"/>
    </source>
</evidence>
<evidence type="ECO:0000256" key="7">
    <source>
        <dbReference type="ARBA" id="ARBA00022692"/>
    </source>
</evidence>
<accession>A0A1H3U5S4</accession>
<dbReference type="PROSITE" id="PS50109">
    <property type="entry name" value="HIS_KIN"/>
    <property type="match status" value="1"/>
</dbReference>
<dbReference type="SUPFAM" id="SSF47384">
    <property type="entry name" value="Homodimeric domain of signal transducing histidine kinase"/>
    <property type="match status" value="1"/>
</dbReference>
<keyword evidence="7 13" id="KW-0812">Transmembrane</keyword>
<dbReference type="EMBL" id="FNPE01000038">
    <property type="protein sequence ID" value="SDZ57823.1"/>
    <property type="molecule type" value="Genomic_DNA"/>
</dbReference>
<evidence type="ECO:0000256" key="2">
    <source>
        <dbReference type="ARBA" id="ARBA00004533"/>
    </source>
</evidence>
<dbReference type="Proteomes" id="UP000183417">
    <property type="component" value="Unassembled WGS sequence"/>
</dbReference>
<dbReference type="NCBIfam" id="TIGR01386">
    <property type="entry name" value="cztS_silS_copS"/>
    <property type="match status" value="1"/>
</dbReference>
<dbReference type="SUPFAM" id="SSF55874">
    <property type="entry name" value="ATPase domain of HSP90 chaperone/DNA topoisomerase II/histidine kinase"/>
    <property type="match status" value="1"/>
</dbReference>
<feature type="transmembrane region" description="Helical" evidence="13">
    <location>
        <begin position="20"/>
        <end position="41"/>
    </location>
</feature>
<evidence type="ECO:0000256" key="5">
    <source>
        <dbReference type="ARBA" id="ARBA00022553"/>
    </source>
</evidence>
<evidence type="ECO:0000256" key="10">
    <source>
        <dbReference type="ARBA" id="ARBA00022840"/>
    </source>
</evidence>
<dbReference type="InterPro" id="IPR036097">
    <property type="entry name" value="HisK_dim/P_sf"/>
</dbReference>
<dbReference type="EC" id="2.7.13.3" evidence="13"/>
<evidence type="ECO:0000256" key="9">
    <source>
        <dbReference type="ARBA" id="ARBA00022777"/>
    </source>
</evidence>
<gene>
    <name evidence="15" type="ORF">SAMN05421547_1387</name>
</gene>
<dbReference type="InterPro" id="IPR004358">
    <property type="entry name" value="Sig_transdc_His_kin-like_C"/>
</dbReference>
<evidence type="ECO:0000256" key="13">
    <source>
        <dbReference type="RuleBase" id="RU364088"/>
    </source>
</evidence>
<dbReference type="Pfam" id="PF02518">
    <property type="entry name" value="HATPase_c"/>
    <property type="match status" value="1"/>
</dbReference>
<dbReference type="InterPro" id="IPR006290">
    <property type="entry name" value="CztS_silS_copS"/>
</dbReference>
<dbReference type="PANTHER" id="PTHR45436:SF9">
    <property type="entry name" value="SENSOR PROTEIN"/>
    <property type="match status" value="1"/>
</dbReference>
<comment type="function">
    <text evidence="13">Member of a two-component regulatory system.</text>
</comment>
<keyword evidence="9 13" id="KW-0418">Kinase</keyword>
<dbReference type="CDD" id="cd00082">
    <property type="entry name" value="HisKA"/>
    <property type="match status" value="1"/>
</dbReference>
<dbReference type="InterPro" id="IPR050428">
    <property type="entry name" value="TCS_sensor_his_kinase"/>
</dbReference>
<sequence>MIKRERAKKATRPLSARLSISLAMQTIFGLGIVCVAVYLVISQTLHIKQTDALNDKQIALERLLNERKLHINTESLQNSLLDFLSGHDDLSLVVRKYGGNREILFELLRHRENTIEREFSVKFSSPGSSPQEIAVTLILDRAPDNMILRHLAWTLGIAAIVSTLIVSISSIWLVKKGLSPISLLITQARQVSAQNLIKRLDDSQQPQELMPLIWQINDLLDRLSVAYKQMESFNADVAHELNTPLSTLISSAELALRKPRTSSELVDVLSSNLEDLHRMASIIADMLFLSNADRGNGAQRMEVSSLAELAREVIEFHEASLLDAGLEVTIQGEAKGILDASLLRRALSNLLGNATRYASKGSTIIVDIRMIASGRDVFTINSHRIQLTVTNEGQTIDPAHLPRLFDRFYRADSSRTQARSNHGLGLAIVSAIARLHQGDVFARSEAGVTSIGLIFPQINDDA</sequence>
<keyword evidence="5" id="KW-0597">Phosphoprotein</keyword>
<evidence type="ECO:0000256" key="3">
    <source>
        <dbReference type="ARBA" id="ARBA00022475"/>
    </source>
</evidence>
<dbReference type="RefSeq" id="WP_016448637.1">
    <property type="nucleotide sequence ID" value="NZ_CP141274.1"/>
</dbReference>
<keyword evidence="8 13" id="KW-0547">Nucleotide-binding</keyword>